<name>A0A2U8WEL7_9HYPH</name>
<dbReference type="KEGG" id="mets:DK389_30235"/>
<sequence length="90" mass="9915">MAQKKLPIIVSNSGISSALVKPRLRRWEAAQYLARRHGVEIAPSTLAKYACLGGGPKFQKSGRVPLYLIDELDHWAVNRLGPLICSTSDK</sequence>
<protein>
    <recommendedName>
        <fullName evidence="3">DNA-binding protein</fullName>
    </recommendedName>
</protein>
<evidence type="ECO:0000313" key="1">
    <source>
        <dbReference type="EMBL" id="AWN44001.1"/>
    </source>
</evidence>
<keyword evidence="2" id="KW-1185">Reference proteome</keyword>
<dbReference type="EMBL" id="CP029550">
    <property type="protein sequence ID" value="AWN44001.1"/>
    <property type="molecule type" value="Genomic_DNA"/>
</dbReference>
<evidence type="ECO:0000313" key="2">
    <source>
        <dbReference type="Proteomes" id="UP000245926"/>
    </source>
</evidence>
<proteinExistence type="predicted"/>
<dbReference type="AlphaFoldDB" id="A0A2U8WEL7"/>
<dbReference type="OrthoDB" id="7364180at2"/>
<evidence type="ECO:0008006" key="3">
    <source>
        <dbReference type="Google" id="ProtNLM"/>
    </source>
</evidence>
<reference evidence="2" key="1">
    <citation type="submission" date="2018-05" db="EMBL/GenBank/DDBJ databases">
        <title>Complete Genome Sequence of Methylobacterium sp. 17SD2-17.</title>
        <authorList>
            <person name="Srinivasan S."/>
        </authorList>
    </citation>
    <scope>NUCLEOTIDE SEQUENCE [LARGE SCALE GENOMIC DNA]</scope>
    <source>
        <strain evidence="2">17SD2-17</strain>
    </source>
</reference>
<dbReference type="Proteomes" id="UP000245926">
    <property type="component" value="Chromosome"/>
</dbReference>
<gene>
    <name evidence="1" type="ORF">DK389_30235</name>
</gene>
<accession>A0A2U8WEL7</accession>
<organism evidence="1 2">
    <name type="scientific">Methylobacterium durans</name>
    <dbReference type="NCBI Taxonomy" id="2202825"/>
    <lineage>
        <taxon>Bacteria</taxon>
        <taxon>Pseudomonadati</taxon>
        <taxon>Pseudomonadota</taxon>
        <taxon>Alphaproteobacteria</taxon>
        <taxon>Hyphomicrobiales</taxon>
        <taxon>Methylobacteriaceae</taxon>
        <taxon>Methylobacterium</taxon>
    </lineage>
</organism>